<organism evidence="1 2">
    <name type="scientific">Paramagnetospirillum magneticum (strain ATCC 700264 / AMB-1)</name>
    <name type="common">Magnetospirillum magneticum</name>
    <dbReference type="NCBI Taxonomy" id="342108"/>
    <lineage>
        <taxon>Bacteria</taxon>
        <taxon>Pseudomonadati</taxon>
        <taxon>Pseudomonadota</taxon>
        <taxon>Alphaproteobacteria</taxon>
        <taxon>Rhodospirillales</taxon>
        <taxon>Magnetospirillaceae</taxon>
        <taxon>Paramagnetospirillum</taxon>
    </lineage>
</organism>
<dbReference type="GO" id="GO:0006487">
    <property type="term" value="P:protein N-linked glycosylation"/>
    <property type="evidence" value="ECO:0007669"/>
    <property type="project" value="TreeGrafter"/>
</dbReference>
<dbReference type="InterPro" id="IPR029044">
    <property type="entry name" value="Nucleotide-diphossugar_trans"/>
</dbReference>
<dbReference type="KEGG" id="mag:amb4522"/>
<sequence>MGNGVNAAQSEPQVQKAILRMNAYPPGFEESDQLRSAFIRKLTLHLLQCPRSSEASELPVVPRTLIQYWHDPSDLPDDVRDCLASWDRLVDEGFEVRMFCDESAAAYIAEHYGTRECEAFARCRHPAMRSDYLRMCFVLAEGGLYVDADDMLLGDGWNELFGDGRLKVQPLCYDIPSARMVPAAEIWRPNLRTHGRIFYVNNNPIAAPAGHPVLRVALSRATDRLLGEDQRPEIQTTTGPGNLTAALAAHARNLIAAGTPLDFELLRDWEAIAETRWHLSYRNDARNWRNMDAGLSL</sequence>
<proteinExistence type="predicted"/>
<dbReference type="GO" id="GO:0000009">
    <property type="term" value="F:alpha-1,6-mannosyltransferase activity"/>
    <property type="evidence" value="ECO:0007669"/>
    <property type="project" value="InterPro"/>
</dbReference>
<dbReference type="HOGENOM" id="CLU_997030_0_0_5"/>
<dbReference type="InterPro" id="IPR039367">
    <property type="entry name" value="Och1-like"/>
</dbReference>
<protein>
    <submittedName>
        <fullName evidence="1">Uncharacterized protein</fullName>
    </submittedName>
</protein>
<evidence type="ECO:0000313" key="2">
    <source>
        <dbReference type="Proteomes" id="UP000007058"/>
    </source>
</evidence>
<dbReference type="AlphaFoldDB" id="Q2VYJ9"/>
<dbReference type="Pfam" id="PF04488">
    <property type="entry name" value="Gly_transf_sug"/>
    <property type="match status" value="1"/>
</dbReference>
<accession>Q2VYJ9</accession>
<evidence type="ECO:0000313" key="1">
    <source>
        <dbReference type="EMBL" id="BAE53326.1"/>
    </source>
</evidence>
<dbReference type="PANTHER" id="PTHR31834:SF1">
    <property type="entry name" value="INITIATION-SPECIFIC ALPHA-1,6-MANNOSYLTRANSFERASE"/>
    <property type="match status" value="1"/>
</dbReference>
<dbReference type="Proteomes" id="UP000007058">
    <property type="component" value="Chromosome"/>
</dbReference>
<dbReference type="InterPro" id="IPR007577">
    <property type="entry name" value="GlycoTrfase_DXD_sugar-bd_CS"/>
</dbReference>
<dbReference type="EMBL" id="AP007255">
    <property type="protein sequence ID" value="BAE53326.1"/>
    <property type="molecule type" value="Genomic_DNA"/>
</dbReference>
<name>Q2VYJ9_PARM1</name>
<dbReference type="Gene3D" id="3.90.550.20">
    <property type="match status" value="1"/>
</dbReference>
<reference evidence="1 2" key="1">
    <citation type="journal article" date="2005" name="DNA Res.">
        <title>Complete genome sequence of the facultative anaerobic magnetotactic bacterium Magnetospirillum sp. strain AMB-1.</title>
        <authorList>
            <person name="Matsunaga T."/>
            <person name="Okamura Y."/>
            <person name="Fukuda Y."/>
            <person name="Wahyudi A.T."/>
            <person name="Murase Y."/>
            <person name="Takeyama H."/>
        </authorList>
    </citation>
    <scope>NUCLEOTIDE SEQUENCE [LARGE SCALE GENOMIC DNA]</scope>
    <source>
        <strain evidence="2">ATCC 700264 / AMB-1</strain>
    </source>
</reference>
<dbReference type="STRING" id="342108.amb4522"/>
<gene>
    <name evidence="1" type="ordered locus">amb4522</name>
</gene>
<keyword evidence="2" id="KW-1185">Reference proteome</keyword>
<dbReference type="SUPFAM" id="SSF53448">
    <property type="entry name" value="Nucleotide-diphospho-sugar transferases"/>
    <property type="match status" value="1"/>
</dbReference>
<dbReference type="PANTHER" id="PTHR31834">
    <property type="entry name" value="INITIATION-SPECIFIC ALPHA-1,6-MANNOSYLTRANSFERASE"/>
    <property type="match status" value="1"/>
</dbReference>